<keyword evidence="3" id="KW-1185">Reference proteome</keyword>
<keyword evidence="1" id="KW-0472">Membrane</keyword>
<dbReference type="InterPro" id="IPR048136">
    <property type="entry name" value="STM3941-like"/>
</dbReference>
<accession>A0ABY5SLV5</accession>
<feature type="transmembrane region" description="Helical" evidence="1">
    <location>
        <begin position="54"/>
        <end position="75"/>
    </location>
</feature>
<dbReference type="RefSeq" id="WP_265417914.1">
    <property type="nucleotide sequence ID" value="NZ_CP093443.1"/>
</dbReference>
<dbReference type="NCBIfam" id="NF041635">
    <property type="entry name" value="STM3941_fam"/>
    <property type="match status" value="1"/>
</dbReference>
<name>A0ABY5SLV5_9MICO</name>
<sequence>MSAKNSAAARWAATLDHGKTVGLRNSRRSAAGLLLISLLFVVSGLWMAFDDDGIFIAIIGWIAVIFFGFGLIVFVGRLFSFKPSVTVSTVGISSPTTARAGTVPWASILEVRTVRQNSNTFIEIAITEDEAMHQSAAGLGVATAVNEDGSEQPVLWLPNGLKANSEELVAWLDTERKTRGSA</sequence>
<reference evidence="2" key="1">
    <citation type="submission" date="2022-03" db="EMBL/GenBank/DDBJ databases">
        <title>Brevibacterium spongiae sp. nov., isolated from marine sponge.</title>
        <authorList>
            <person name="Li Z."/>
            <person name="Zhang M."/>
        </authorList>
    </citation>
    <scope>NUCLEOTIDE SEQUENCE</scope>
    <source>
        <strain evidence="2">WHS-Z9</strain>
    </source>
</reference>
<keyword evidence="1" id="KW-1133">Transmembrane helix</keyword>
<evidence type="ECO:0000256" key="1">
    <source>
        <dbReference type="SAM" id="Phobius"/>
    </source>
</evidence>
<feature type="transmembrane region" description="Helical" evidence="1">
    <location>
        <begin position="29"/>
        <end position="48"/>
    </location>
</feature>
<organism evidence="2 3">
    <name type="scientific">Brevibacterium spongiae</name>
    <dbReference type="NCBI Taxonomy" id="2909672"/>
    <lineage>
        <taxon>Bacteria</taxon>
        <taxon>Bacillati</taxon>
        <taxon>Actinomycetota</taxon>
        <taxon>Actinomycetes</taxon>
        <taxon>Micrococcales</taxon>
        <taxon>Brevibacteriaceae</taxon>
        <taxon>Brevibacterium</taxon>
    </lineage>
</organism>
<evidence type="ECO:0008006" key="4">
    <source>
        <dbReference type="Google" id="ProtNLM"/>
    </source>
</evidence>
<gene>
    <name evidence="2" type="ORF">L1F31_14125</name>
</gene>
<evidence type="ECO:0000313" key="2">
    <source>
        <dbReference type="EMBL" id="UVI35245.1"/>
    </source>
</evidence>
<evidence type="ECO:0000313" key="3">
    <source>
        <dbReference type="Proteomes" id="UP001064879"/>
    </source>
</evidence>
<proteinExistence type="predicted"/>
<dbReference type="EMBL" id="CP093443">
    <property type="protein sequence ID" value="UVI35245.1"/>
    <property type="molecule type" value="Genomic_DNA"/>
</dbReference>
<keyword evidence="1" id="KW-0812">Transmembrane</keyword>
<dbReference type="Proteomes" id="UP001064879">
    <property type="component" value="Chromosome"/>
</dbReference>
<protein>
    <recommendedName>
        <fullName evidence="4">DUF3093 domain-containing protein</fullName>
    </recommendedName>
</protein>